<evidence type="ECO:0000256" key="2">
    <source>
        <dbReference type="ARBA" id="ARBA00012438"/>
    </source>
</evidence>
<dbReference type="InterPro" id="IPR036890">
    <property type="entry name" value="HATPase_C_sf"/>
</dbReference>
<feature type="transmembrane region" description="Helical" evidence="6">
    <location>
        <begin position="178"/>
        <end position="201"/>
    </location>
</feature>
<dbReference type="PANTHER" id="PTHR45436">
    <property type="entry name" value="SENSOR HISTIDINE KINASE YKOH"/>
    <property type="match status" value="1"/>
</dbReference>
<keyword evidence="6" id="KW-0472">Membrane</keyword>
<protein>
    <recommendedName>
        <fullName evidence="2">histidine kinase</fullName>
        <ecNumber evidence="2">2.7.13.3</ecNumber>
    </recommendedName>
</protein>
<evidence type="ECO:0000256" key="1">
    <source>
        <dbReference type="ARBA" id="ARBA00000085"/>
    </source>
</evidence>
<sequence length="466" mass="51165">MERSISRWLGRSIAGALLLSSLVTFGALYAVGHLQVNAAFEQALLDDLRSVANVTQVYPNDDLYVNFEPEVLTQYLQGGTRFFQLWDAADHALLDQSPSLSSLGYLFDHPGHASAEPRRLEATLPDGREVAVVLQQMPANWGLDAEMLERTGQRIRNRDVHLIVGRARTELTQALMPLALGCLAGAVAVPLLAAVLLALLVPRALRPLHELSQAVARRDVDSDTTFPATDVREMKPIVQCLNDLVMRIADQRRRERRFLADTAHELRNPLAELHALADLATLEAGDADSRLGALHETKQITRRLTGLIDVLFQIARHGRDSQPLEWVSLDAFVDEALSHPRYQGMNWQVGGDRNPRLQVQPALLRALLDNLFGNVLAHGQPGSDVTVQWSAPPAARLSIRNLSKGRADPQHAEEHLGSGLNIAALYAYAMRAELQAGRTGEWFEVDIRFAAPQDPPPGAAGCDTAA</sequence>
<dbReference type="InterPro" id="IPR003661">
    <property type="entry name" value="HisK_dim/P_dom"/>
</dbReference>
<evidence type="ECO:0000256" key="5">
    <source>
        <dbReference type="ARBA" id="ARBA00022777"/>
    </source>
</evidence>
<dbReference type="Proteomes" id="UP001165541">
    <property type="component" value="Unassembled WGS sequence"/>
</dbReference>
<comment type="caution">
    <text evidence="8">The sequence shown here is derived from an EMBL/GenBank/DDBJ whole genome shotgun (WGS) entry which is preliminary data.</text>
</comment>
<keyword evidence="6" id="KW-0812">Transmembrane</keyword>
<dbReference type="SUPFAM" id="SSF55874">
    <property type="entry name" value="ATPase domain of HSP90 chaperone/DNA topoisomerase II/histidine kinase"/>
    <property type="match status" value="1"/>
</dbReference>
<evidence type="ECO:0000313" key="9">
    <source>
        <dbReference type="Proteomes" id="UP001165541"/>
    </source>
</evidence>
<keyword evidence="9" id="KW-1185">Reference proteome</keyword>
<keyword evidence="3" id="KW-0597">Phosphoprotein</keyword>
<keyword evidence="4" id="KW-0808">Transferase</keyword>
<evidence type="ECO:0000256" key="6">
    <source>
        <dbReference type="SAM" id="Phobius"/>
    </source>
</evidence>
<dbReference type="RefSeq" id="WP_251779921.1">
    <property type="nucleotide sequence ID" value="NZ_JAMKFE010000012.1"/>
</dbReference>
<name>A0ABT0YUC9_9BURK</name>
<evidence type="ECO:0000256" key="4">
    <source>
        <dbReference type="ARBA" id="ARBA00022679"/>
    </source>
</evidence>
<comment type="catalytic activity">
    <reaction evidence="1">
        <text>ATP + protein L-histidine = ADP + protein N-phospho-L-histidine.</text>
        <dbReference type="EC" id="2.7.13.3"/>
    </reaction>
</comment>
<reference evidence="8" key="1">
    <citation type="submission" date="2022-05" db="EMBL/GenBank/DDBJ databases">
        <title>Schlegelella sp. nov., isolated from mangrove soil.</title>
        <authorList>
            <person name="Liu Y."/>
            <person name="Ge X."/>
            <person name="Liu W."/>
        </authorList>
    </citation>
    <scope>NUCLEOTIDE SEQUENCE</scope>
    <source>
        <strain evidence="8">S2-27</strain>
    </source>
</reference>
<dbReference type="Gene3D" id="3.30.565.10">
    <property type="entry name" value="Histidine kinase-like ATPase, C-terminal domain"/>
    <property type="match status" value="1"/>
</dbReference>
<accession>A0ABT0YUC9</accession>
<proteinExistence type="predicted"/>
<dbReference type="SUPFAM" id="SSF47384">
    <property type="entry name" value="Homodimeric domain of signal transducing histidine kinase"/>
    <property type="match status" value="1"/>
</dbReference>
<dbReference type="Gene3D" id="1.10.287.130">
    <property type="match status" value="1"/>
</dbReference>
<organism evidence="8 9">
    <name type="scientific">Caldimonas mangrovi</name>
    <dbReference type="NCBI Taxonomy" id="2944811"/>
    <lineage>
        <taxon>Bacteria</taxon>
        <taxon>Pseudomonadati</taxon>
        <taxon>Pseudomonadota</taxon>
        <taxon>Betaproteobacteria</taxon>
        <taxon>Burkholderiales</taxon>
        <taxon>Sphaerotilaceae</taxon>
        <taxon>Caldimonas</taxon>
    </lineage>
</organism>
<dbReference type="PANTHER" id="PTHR45436:SF5">
    <property type="entry name" value="SENSOR HISTIDINE KINASE TRCS"/>
    <property type="match status" value="1"/>
</dbReference>
<keyword evidence="5" id="KW-0418">Kinase</keyword>
<evidence type="ECO:0000313" key="8">
    <source>
        <dbReference type="EMBL" id="MCM5681438.1"/>
    </source>
</evidence>
<dbReference type="SMART" id="SM00388">
    <property type="entry name" value="HisKA"/>
    <property type="match status" value="1"/>
</dbReference>
<evidence type="ECO:0000256" key="3">
    <source>
        <dbReference type="ARBA" id="ARBA00022553"/>
    </source>
</evidence>
<dbReference type="Pfam" id="PF00512">
    <property type="entry name" value="HisKA"/>
    <property type="match status" value="1"/>
</dbReference>
<keyword evidence="6" id="KW-1133">Transmembrane helix</keyword>
<dbReference type="EC" id="2.7.13.3" evidence="2"/>
<dbReference type="CDD" id="cd00082">
    <property type="entry name" value="HisKA"/>
    <property type="match status" value="1"/>
</dbReference>
<evidence type="ECO:0000259" key="7">
    <source>
        <dbReference type="SMART" id="SM00388"/>
    </source>
</evidence>
<feature type="domain" description="Signal transduction histidine kinase dimerisation/phosphoacceptor" evidence="7">
    <location>
        <begin position="254"/>
        <end position="320"/>
    </location>
</feature>
<dbReference type="InterPro" id="IPR036097">
    <property type="entry name" value="HisK_dim/P_sf"/>
</dbReference>
<gene>
    <name evidence="8" type="ORF">M8A51_18070</name>
</gene>
<dbReference type="InterPro" id="IPR050428">
    <property type="entry name" value="TCS_sensor_his_kinase"/>
</dbReference>
<dbReference type="EMBL" id="JAMKFE010000012">
    <property type="protein sequence ID" value="MCM5681438.1"/>
    <property type="molecule type" value="Genomic_DNA"/>
</dbReference>